<reference evidence="1 2" key="1">
    <citation type="submission" date="2016-10" db="EMBL/GenBank/DDBJ databases">
        <authorList>
            <person name="de Groot N.N."/>
        </authorList>
    </citation>
    <scope>NUCLEOTIDE SEQUENCE [LARGE SCALE GENOMIC DNA]</scope>
    <source>
        <strain evidence="1 2">CDM_5</strain>
    </source>
</reference>
<dbReference type="Proteomes" id="UP000183894">
    <property type="component" value="Unassembled WGS sequence"/>
</dbReference>
<evidence type="ECO:0000313" key="1">
    <source>
        <dbReference type="EMBL" id="SEK55361.1"/>
    </source>
</evidence>
<dbReference type="OrthoDB" id="375586at2157"/>
<organism evidence="1 2">
    <name type="scientific">Haloferax larsenii</name>
    <dbReference type="NCBI Taxonomy" id="302484"/>
    <lineage>
        <taxon>Archaea</taxon>
        <taxon>Methanobacteriati</taxon>
        <taxon>Methanobacteriota</taxon>
        <taxon>Stenosarchaea group</taxon>
        <taxon>Halobacteria</taxon>
        <taxon>Halobacteriales</taxon>
        <taxon>Haloferacaceae</taxon>
        <taxon>Haloferax</taxon>
    </lineage>
</organism>
<dbReference type="AlphaFoldDB" id="A0A1H7HYK8"/>
<proteinExistence type="predicted"/>
<dbReference type="EMBL" id="FOAD01000001">
    <property type="protein sequence ID" value="SEK55361.1"/>
    <property type="molecule type" value="Genomic_DNA"/>
</dbReference>
<accession>A0A1H7HYK8</accession>
<protein>
    <submittedName>
        <fullName evidence="1">Uncharacterized protein</fullName>
    </submittedName>
</protein>
<name>A0A1H7HYK8_HALLR</name>
<dbReference type="RefSeq" id="WP_074792112.1">
    <property type="nucleotide sequence ID" value="NZ_FOAD01000001.1"/>
</dbReference>
<sequence length="223" mass="24846">MIETTIRNPEKHETLKADSQGRVNLGVKYAGRVVEIVVADSEAEQSETIGLQQVIGDRPMEDHERQGMLFVRLFGIDHSLVEDGAEVVADDDDDASVQSDVVGLSDVDWSKGYLLDDENVARFEFDQDADSQFPFSEEITAEPTGVTLDEDTYDDPVYCYENDAGDTSAIAGELVAHVKRIFGYDPTEELSNVRVHPDHAPRPVMFRDPDSERYIAIAPRVPE</sequence>
<evidence type="ECO:0000313" key="2">
    <source>
        <dbReference type="Proteomes" id="UP000183894"/>
    </source>
</evidence>
<gene>
    <name evidence="1" type="ORF">SAMN04488691_101729</name>
</gene>